<feature type="compositionally biased region" description="Pro residues" evidence="1">
    <location>
        <begin position="491"/>
        <end position="502"/>
    </location>
</feature>
<sequence>MGVEGAPARRRRRAEGDEPGAPLQDRLPHGPADHPVEVQGHGGAPQRPGAHHEVAADQGVAQSAVGVDRDRRADRRADGEQDGRGDHGPPGPGGDAGDDQRHHRRRDDECGPAEPAAARGGRVRAQRRGRRRAGLAEDHRRDPLGQPSRRGRQQGAVLGALGAAPDEQTGRHRVDARGTGQPHPQRLDELDAGQPALLQRDRPGGEHPAADPQRAARLTVEPEPAPRLRVDQERQHRPGQQDPDHDQHDPHGGRDRPQQPAQRPVDEREDHGQHRDPEQRGGGGEHAVAQPARVQLGDAAVGGAGGRAARGAHPVEQERAQPVRLHPLDRPQPQRRLPAPALLARPDPEGDQAERAEDRAGGHVDGPDAPDRQAARPPDDHPGPQLHPVGRDPVARAPPAGVGGGDGEADHRQRDRERPQRDRPGELGRTHRDGDHGRRAEDRDGHRRQHARDRHAARVQPGPAGRVGLEADAPGQLGDPTGTGRRAGPHRPAPPPRRPTVVPPSVASTSSTAHSDVPTARGRVAGCDRPEPVRVRAGGR</sequence>
<feature type="compositionally biased region" description="Basic and acidic residues" evidence="1">
    <location>
        <begin position="98"/>
        <end position="109"/>
    </location>
</feature>
<feature type="compositionally biased region" description="Basic and acidic residues" evidence="1">
    <location>
        <begin position="199"/>
        <end position="209"/>
    </location>
</feature>
<evidence type="ECO:0000313" key="2">
    <source>
        <dbReference type="EMBL" id="GAA4687721.1"/>
    </source>
</evidence>
<name>A0ABP8WHC1_9PSEU</name>
<feature type="compositionally biased region" description="Basic and acidic residues" evidence="1">
    <location>
        <begin position="242"/>
        <end position="257"/>
    </location>
</feature>
<feature type="compositionally biased region" description="Low complexity" evidence="1">
    <location>
        <begin position="334"/>
        <end position="345"/>
    </location>
</feature>
<feature type="region of interest" description="Disordered" evidence="1">
    <location>
        <begin position="1"/>
        <end position="540"/>
    </location>
</feature>
<feature type="compositionally biased region" description="Basic and acidic residues" evidence="1">
    <location>
        <begin position="26"/>
        <end position="36"/>
    </location>
</feature>
<evidence type="ECO:0000256" key="1">
    <source>
        <dbReference type="SAM" id="MobiDB-lite"/>
    </source>
</evidence>
<organism evidence="2 3">
    <name type="scientific">Pseudonocardia yuanmonensis</name>
    <dbReference type="NCBI Taxonomy" id="1095914"/>
    <lineage>
        <taxon>Bacteria</taxon>
        <taxon>Bacillati</taxon>
        <taxon>Actinomycetota</taxon>
        <taxon>Actinomycetes</taxon>
        <taxon>Pseudonocardiales</taxon>
        <taxon>Pseudonocardiaceae</taxon>
        <taxon>Pseudonocardia</taxon>
    </lineage>
</organism>
<feature type="compositionally biased region" description="Low complexity" evidence="1">
    <location>
        <begin position="153"/>
        <end position="164"/>
    </location>
</feature>
<protein>
    <submittedName>
        <fullName evidence="2">Uncharacterized protein</fullName>
    </submittedName>
</protein>
<reference evidence="3" key="1">
    <citation type="journal article" date="2019" name="Int. J. Syst. Evol. Microbiol.">
        <title>The Global Catalogue of Microorganisms (GCM) 10K type strain sequencing project: providing services to taxonomists for standard genome sequencing and annotation.</title>
        <authorList>
            <consortium name="The Broad Institute Genomics Platform"/>
            <consortium name="The Broad Institute Genome Sequencing Center for Infectious Disease"/>
            <person name="Wu L."/>
            <person name="Ma J."/>
        </authorList>
    </citation>
    <scope>NUCLEOTIDE SEQUENCE [LARGE SCALE GENOMIC DNA]</scope>
    <source>
        <strain evidence="3">JCM 18055</strain>
    </source>
</reference>
<feature type="compositionally biased region" description="Basic and acidic residues" evidence="1">
    <location>
        <begin position="264"/>
        <end position="279"/>
    </location>
</feature>
<gene>
    <name evidence="2" type="ORF">GCM10023215_24300</name>
</gene>
<evidence type="ECO:0000313" key="3">
    <source>
        <dbReference type="Proteomes" id="UP001500325"/>
    </source>
</evidence>
<dbReference type="EMBL" id="BAABIC010000007">
    <property type="protein sequence ID" value="GAA4687721.1"/>
    <property type="molecule type" value="Genomic_DNA"/>
</dbReference>
<proteinExistence type="predicted"/>
<feature type="compositionally biased region" description="Basic and acidic residues" evidence="1">
    <location>
        <begin position="408"/>
        <end position="445"/>
    </location>
</feature>
<dbReference type="Proteomes" id="UP001500325">
    <property type="component" value="Unassembled WGS sequence"/>
</dbReference>
<feature type="compositionally biased region" description="Basic residues" evidence="1">
    <location>
        <begin position="446"/>
        <end position="457"/>
    </location>
</feature>
<feature type="compositionally biased region" description="Basic and acidic residues" evidence="1">
    <location>
        <begin position="313"/>
        <end position="329"/>
    </location>
</feature>
<keyword evidence="3" id="KW-1185">Reference proteome</keyword>
<feature type="compositionally biased region" description="Basic and acidic residues" evidence="1">
    <location>
        <begin position="134"/>
        <end position="143"/>
    </location>
</feature>
<feature type="compositionally biased region" description="Basic and acidic residues" evidence="1">
    <location>
        <begin position="67"/>
        <end position="87"/>
    </location>
</feature>
<accession>A0ABP8WHC1</accession>
<comment type="caution">
    <text evidence="2">The sequence shown here is derived from an EMBL/GenBank/DDBJ whole genome shotgun (WGS) entry which is preliminary data.</text>
</comment>
<feature type="compositionally biased region" description="Basic residues" evidence="1">
    <location>
        <begin position="121"/>
        <end position="133"/>
    </location>
</feature>
<feature type="compositionally biased region" description="Low complexity" evidence="1">
    <location>
        <begin position="503"/>
        <end position="515"/>
    </location>
</feature>
<feature type="compositionally biased region" description="Basic and acidic residues" evidence="1">
    <location>
        <begin position="224"/>
        <end position="236"/>
    </location>
</feature>
<feature type="compositionally biased region" description="Basic and acidic residues" evidence="1">
    <location>
        <begin position="346"/>
        <end position="382"/>
    </location>
</feature>